<proteinExistence type="predicted"/>
<evidence type="ECO:0000313" key="3">
    <source>
        <dbReference type="Proteomes" id="UP000078516"/>
    </source>
</evidence>
<dbReference type="SUPFAM" id="SSF53335">
    <property type="entry name" value="S-adenosyl-L-methionine-dependent methyltransferases"/>
    <property type="match status" value="1"/>
</dbReference>
<dbReference type="RefSeq" id="WP_067484794.1">
    <property type="nucleotide sequence ID" value="NZ_JAQCRD010000009.1"/>
</dbReference>
<dbReference type="Pfam" id="PF13847">
    <property type="entry name" value="Methyltransf_31"/>
    <property type="match status" value="1"/>
</dbReference>
<dbReference type="AlphaFoldDB" id="A0A179EP59"/>
<dbReference type="InterPro" id="IPR025714">
    <property type="entry name" value="Methyltranfer_dom"/>
</dbReference>
<feature type="domain" description="Methyltransferase" evidence="1">
    <location>
        <begin position="44"/>
        <end position="162"/>
    </location>
</feature>
<protein>
    <recommendedName>
        <fullName evidence="1">Methyltransferase domain-containing protein</fullName>
    </recommendedName>
</protein>
<dbReference type="CDD" id="cd02440">
    <property type="entry name" value="AdoMet_MTases"/>
    <property type="match status" value="1"/>
</dbReference>
<evidence type="ECO:0000259" key="1">
    <source>
        <dbReference type="Pfam" id="PF13847"/>
    </source>
</evidence>
<organism evidence="2 3">
    <name type="scientific">Enterococcus thailandicus</name>
    <dbReference type="NCBI Taxonomy" id="417368"/>
    <lineage>
        <taxon>Bacteria</taxon>
        <taxon>Bacillati</taxon>
        <taxon>Bacillota</taxon>
        <taxon>Bacilli</taxon>
        <taxon>Lactobacillales</taxon>
        <taxon>Enterococcaceae</taxon>
        <taxon>Enterococcus</taxon>
    </lineage>
</organism>
<dbReference type="InterPro" id="IPR029063">
    <property type="entry name" value="SAM-dependent_MTases_sf"/>
</dbReference>
<accession>A0A179EP59</accession>
<sequence length="243" mass="28014">MNEEAWDEFAEEYYAVQEESQVPIVADIVDFLYKESVLPAESLADVAGGSGRYLPLLAEQVAKYELIDFSASMLRYAQQKAKRSGAENVVFKKQTFAKFLDSKEQYEVIFSAANPAFTQTTQVEKLMKKAKKWCVMVRVIQSEDDLFTVIDDELGIAVRDPNTTPFISNQIEKFLQSKEIPVKKQDFTYQIKETISRELLTEYYEAEMTAELKEKISQLFSQKAEQISTTTVTYRVLLWQIRD</sequence>
<reference evidence="2 3" key="1">
    <citation type="submission" date="2016-04" db="EMBL/GenBank/DDBJ databases">
        <title>Draft genome of an Enterococcus thailandicus strain isolated from bovine feces.</title>
        <authorList>
            <person name="Beukers A.G."/>
            <person name="Zaheer R."/>
            <person name="Goji N."/>
            <person name="Cook S.R."/>
            <person name="Amoako K."/>
            <person name="Chaves A.V."/>
            <person name="Ward M.P."/>
            <person name="Mcallister T.A."/>
        </authorList>
    </citation>
    <scope>NUCLEOTIDE SEQUENCE [LARGE SCALE GENOMIC DNA]</scope>
    <source>
        <strain evidence="2 3">F0711D 46</strain>
    </source>
</reference>
<dbReference type="Gene3D" id="3.40.50.150">
    <property type="entry name" value="Vaccinia Virus protein VP39"/>
    <property type="match status" value="1"/>
</dbReference>
<dbReference type="EMBL" id="LWMN01000016">
    <property type="protein sequence ID" value="OAQ54964.1"/>
    <property type="molecule type" value="Genomic_DNA"/>
</dbReference>
<name>A0A179EP59_ENTTH</name>
<dbReference type="Proteomes" id="UP000078516">
    <property type="component" value="Unassembled WGS sequence"/>
</dbReference>
<comment type="caution">
    <text evidence="2">The sequence shown here is derived from an EMBL/GenBank/DDBJ whole genome shotgun (WGS) entry which is preliminary data.</text>
</comment>
<keyword evidence="3" id="KW-1185">Reference proteome</keyword>
<gene>
    <name evidence="2" type="ORF">A6E74_10185</name>
</gene>
<evidence type="ECO:0000313" key="2">
    <source>
        <dbReference type="EMBL" id="OAQ54964.1"/>
    </source>
</evidence>